<dbReference type="InterPro" id="IPR014284">
    <property type="entry name" value="RNA_pol_sigma-70_dom"/>
</dbReference>
<keyword evidence="5" id="KW-0804">Transcription</keyword>
<keyword evidence="8" id="KW-1185">Reference proteome</keyword>
<organism evidence="7 8">
    <name type="scientific">Plantactinospora endophytica</name>
    <dbReference type="NCBI Taxonomy" id="673535"/>
    <lineage>
        <taxon>Bacteria</taxon>
        <taxon>Bacillati</taxon>
        <taxon>Actinomycetota</taxon>
        <taxon>Actinomycetes</taxon>
        <taxon>Micromonosporales</taxon>
        <taxon>Micromonosporaceae</taxon>
        <taxon>Plantactinospora</taxon>
    </lineage>
</organism>
<dbReference type="PANTHER" id="PTHR43133:SF8">
    <property type="entry name" value="RNA POLYMERASE SIGMA FACTOR HI_1459-RELATED"/>
    <property type="match status" value="1"/>
</dbReference>
<dbReference type="InterPro" id="IPR013325">
    <property type="entry name" value="RNA_pol_sigma_r2"/>
</dbReference>
<evidence type="ECO:0000256" key="1">
    <source>
        <dbReference type="ARBA" id="ARBA00010641"/>
    </source>
</evidence>
<name>A0ABQ4E047_9ACTN</name>
<keyword evidence="3" id="KW-0731">Sigma factor</keyword>
<evidence type="ECO:0000256" key="4">
    <source>
        <dbReference type="ARBA" id="ARBA00023125"/>
    </source>
</evidence>
<reference evidence="7 8" key="1">
    <citation type="submission" date="2021-01" db="EMBL/GenBank/DDBJ databases">
        <title>Whole genome shotgun sequence of Plantactinospora endophytica NBRC 110450.</title>
        <authorList>
            <person name="Komaki H."/>
            <person name="Tamura T."/>
        </authorList>
    </citation>
    <scope>NUCLEOTIDE SEQUENCE [LARGE SCALE GENOMIC DNA]</scope>
    <source>
        <strain evidence="7 8">NBRC 110450</strain>
    </source>
</reference>
<dbReference type="Gene3D" id="1.10.10.10">
    <property type="entry name" value="Winged helix-like DNA-binding domain superfamily/Winged helix DNA-binding domain"/>
    <property type="match status" value="1"/>
</dbReference>
<dbReference type="EMBL" id="BONW01000013">
    <property type="protein sequence ID" value="GIG88109.1"/>
    <property type="molecule type" value="Genomic_DNA"/>
</dbReference>
<proteinExistence type="inferred from homology"/>
<accession>A0ABQ4E047</accession>
<dbReference type="SUPFAM" id="SSF88659">
    <property type="entry name" value="Sigma3 and sigma4 domains of RNA polymerase sigma factors"/>
    <property type="match status" value="1"/>
</dbReference>
<keyword evidence="4" id="KW-0238">DNA-binding</keyword>
<evidence type="ECO:0000259" key="6">
    <source>
        <dbReference type="Pfam" id="PF04542"/>
    </source>
</evidence>
<dbReference type="Proteomes" id="UP000646749">
    <property type="component" value="Unassembled WGS sequence"/>
</dbReference>
<dbReference type="Gene3D" id="1.10.1740.10">
    <property type="match status" value="1"/>
</dbReference>
<comment type="similarity">
    <text evidence="1">Belongs to the sigma-70 factor family. ECF subfamily.</text>
</comment>
<dbReference type="InterPro" id="IPR039425">
    <property type="entry name" value="RNA_pol_sigma-70-like"/>
</dbReference>
<dbReference type="InterPro" id="IPR013324">
    <property type="entry name" value="RNA_pol_sigma_r3/r4-like"/>
</dbReference>
<dbReference type="InterPro" id="IPR036388">
    <property type="entry name" value="WH-like_DNA-bd_sf"/>
</dbReference>
<protein>
    <submittedName>
        <fullName evidence="7">RNA polymerase sigma factor</fullName>
    </submittedName>
</protein>
<dbReference type="InterPro" id="IPR007627">
    <property type="entry name" value="RNA_pol_sigma70_r2"/>
</dbReference>
<gene>
    <name evidence="7" type="primary">rpoE_12</name>
    <name evidence="7" type="ORF">Pen02_30450</name>
</gene>
<evidence type="ECO:0000256" key="3">
    <source>
        <dbReference type="ARBA" id="ARBA00023082"/>
    </source>
</evidence>
<dbReference type="SUPFAM" id="SSF88946">
    <property type="entry name" value="Sigma2 domain of RNA polymerase sigma factors"/>
    <property type="match status" value="1"/>
</dbReference>
<dbReference type="Pfam" id="PF04542">
    <property type="entry name" value="Sigma70_r2"/>
    <property type="match status" value="1"/>
</dbReference>
<dbReference type="NCBIfam" id="TIGR02937">
    <property type="entry name" value="sigma70-ECF"/>
    <property type="match status" value="1"/>
</dbReference>
<dbReference type="PANTHER" id="PTHR43133">
    <property type="entry name" value="RNA POLYMERASE ECF-TYPE SIGMA FACTO"/>
    <property type="match status" value="1"/>
</dbReference>
<evidence type="ECO:0000313" key="8">
    <source>
        <dbReference type="Proteomes" id="UP000646749"/>
    </source>
</evidence>
<dbReference type="RefSeq" id="WP_203866620.1">
    <property type="nucleotide sequence ID" value="NZ_BONW01000013.1"/>
</dbReference>
<keyword evidence="2" id="KW-0805">Transcription regulation</keyword>
<evidence type="ECO:0000256" key="5">
    <source>
        <dbReference type="ARBA" id="ARBA00023163"/>
    </source>
</evidence>
<evidence type="ECO:0000313" key="7">
    <source>
        <dbReference type="EMBL" id="GIG88109.1"/>
    </source>
</evidence>
<comment type="caution">
    <text evidence="7">The sequence shown here is derived from an EMBL/GenBank/DDBJ whole genome shotgun (WGS) entry which is preliminary data.</text>
</comment>
<feature type="domain" description="RNA polymerase sigma-70 region 2" evidence="6">
    <location>
        <begin position="23"/>
        <end position="89"/>
    </location>
</feature>
<evidence type="ECO:0000256" key="2">
    <source>
        <dbReference type="ARBA" id="ARBA00023015"/>
    </source>
</evidence>
<sequence length="187" mass="20039">MTAETGSLLAGAAAGDRGAWDTIVTRHAGLVWAVARSLGLNATDAADVSQVTWLRLVEHLDRIRDPGALGAWLATTARREAVTLLRQRRPVAPLHDGTDVADDRAPEPWQGLLDAERAEQLWQAFGRLPERCQTVLQLLVIEPTGSYAAVAEELRVPVGSLGPTRSRCLETLRRQLRPGQAGGGAGA</sequence>